<keyword evidence="2" id="KW-1185">Reference proteome</keyword>
<reference evidence="2" key="1">
    <citation type="journal article" date="2019" name="Int. J. Syst. Evol. Microbiol.">
        <title>The Global Catalogue of Microorganisms (GCM) 10K type strain sequencing project: providing services to taxonomists for standard genome sequencing and annotation.</title>
        <authorList>
            <consortium name="The Broad Institute Genomics Platform"/>
            <consortium name="The Broad Institute Genome Sequencing Center for Infectious Disease"/>
            <person name="Wu L."/>
            <person name="Ma J."/>
        </authorList>
    </citation>
    <scope>NUCLEOTIDE SEQUENCE [LARGE SCALE GENOMIC DNA]</scope>
    <source>
        <strain evidence="2">CGMCC 4.1530</strain>
    </source>
</reference>
<comment type="caution">
    <text evidence="1">The sequence shown here is derived from an EMBL/GenBank/DDBJ whole genome shotgun (WGS) entry which is preliminary data.</text>
</comment>
<gene>
    <name evidence="1" type="ORF">ACFP73_07835</name>
</gene>
<evidence type="ECO:0000313" key="2">
    <source>
        <dbReference type="Proteomes" id="UP001596215"/>
    </source>
</evidence>
<organism evidence="1 2">
    <name type="scientific">Tatumella punctata</name>
    <dbReference type="NCBI Taxonomy" id="399969"/>
    <lineage>
        <taxon>Bacteria</taxon>
        <taxon>Pseudomonadati</taxon>
        <taxon>Pseudomonadota</taxon>
        <taxon>Gammaproteobacteria</taxon>
        <taxon>Enterobacterales</taxon>
        <taxon>Erwiniaceae</taxon>
        <taxon>Tatumella</taxon>
    </lineage>
</organism>
<protein>
    <submittedName>
        <fullName evidence="1">Uncharacterized protein</fullName>
    </submittedName>
</protein>
<dbReference type="EMBL" id="JBHSUC010000007">
    <property type="protein sequence ID" value="MFC6362008.1"/>
    <property type="molecule type" value="Genomic_DNA"/>
</dbReference>
<proteinExistence type="predicted"/>
<evidence type="ECO:0000313" key="1">
    <source>
        <dbReference type="EMBL" id="MFC6362008.1"/>
    </source>
</evidence>
<accession>A0ABW1VND0</accession>
<sequence>MQTLYSLSDLNRLSLPASVTAMLHHHLTAHFDSPAQAQEFWSLTHTVLWQLDTGDILPDDTLVQVALAYPEYVLYLEDGWYLLLGIVSDDGQGIYLLFPATTSIPGLAEYIREAEHG</sequence>
<dbReference type="RefSeq" id="WP_343878114.1">
    <property type="nucleotide sequence ID" value="NZ_BAAAFW010000094.1"/>
</dbReference>
<name>A0ABW1VND0_9GAMM</name>
<dbReference type="Proteomes" id="UP001596215">
    <property type="component" value="Unassembled WGS sequence"/>
</dbReference>